<dbReference type="Pfam" id="PF11745">
    <property type="entry name" value="DUF3304"/>
    <property type="match status" value="1"/>
</dbReference>
<sequence length="161" mass="18175">MGMLSVMRRIVREPIVVTVLLLGGAWWVHARTASYGPYRVTGYNYTHRSIALFTIDGFGAGGSNAHESGGGGGTVCCMSVPRNRKTWHIKIVYELTQEQYKKDLPNDVYETDIPVPSLPNRHDGYIEFHFLPDRKIEAKWVDYPTDPRNMNTTNKALSTTN</sequence>
<proteinExistence type="predicted"/>
<evidence type="ECO:0008006" key="3">
    <source>
        <dbReference type="Google" id="ProtNLM"/>
    </source>
</evidence>
<keyword evidence="2" id="KW-1185">Reference proteome</keyword>
<dbReference type="EMBL" id="CP000441">
    <property type="protein sequence ID" value="ABI90715.1"/>
    <property type="molecule type" value="Genomic_DNA"/>
</dbReference>
<gene>
    <name evidence="1" type="ordered locus">Bamb_5166</name>
</gene>
<dbReference type="InterPro" id="IPR021733">
    <property type="entry name" value="DUF3304"/>
</dbReference>
<protein>
    <recommendedName>
        <fullName evidence="3">DUF3304 domain-containing protein</fullName>
    </recommendedName>
</protein>
<dbReference type="RefSeq" id="WP_011660096.1">
    <property type="nucleotide sequence ID" value="NC_008391.1"/>
</dbReference>
<evidence type="ECO:0000313" key="2">
    <source>
        <dbReference type="Proteomes" id="UP000000662"/>
    </source>
</evidence>
<dbReference type="AlphaFoldDB" id="Q0B558"/>
<organism evidence="1 2">
    <name type="scientific">Burkholderia ambifaria (strain ATCC BAA-244 / DSM 16087 / CCUG 44356 / LMG 19182 / AMMD)</name>
    <name type="common">Burkholderia cepacia (strain AMMD)</name>
    <dbReference type="NCBI Taxonomy" id="339670"/>
    <lineage>
        <taxon>Bacteria</taxon>
        <taxon>Pseudomonadati</taxon>
        <taxon>Pseudomonadota</taxon>
        <taxon>Betaproteobacteria</taxon>
        <taxon>Burkholderiales</taxon>
        <taxon>Burkholderiaceae</taxon>
        <taxon>Burkholderia</taxon>
        <taxon>Burkholderia cepacia complex</taxon>
    </lineage>
</organism>
<dbReference type="GeneID" id="93088101"/>
<dbReference type="KEGG" id="bam:Bamb_5166"/>
<evidence type="ECO:0000313" key="1">
    <source>
        <dbReference type="EMBL" id="ABI90715.1"/>
    </source>
</evidence>
<accession>Q0B558</accession>
<reference evidence="1" key="1">
    <citation type="submission" date="2006-08" db="EMBL/GenBank/DDBJ databases">
        <title>Complete sequence of Chromosome 2 of Burkholderia cepacia AMMD.</title>
        <authorList>
            <consortium name="US DOE Joint Genome Institute"/>
            <person name="Copeland A."/>
            <person name="Lucas S."/>
            <person name="Lapidus A."/>
            <person name="Barry K."/>
            <person name="Detter J.C."/>
            <person name="Glavina del Rio T."/>
            <person name="Hammon N."/>
            <person name="Israni S."/>
            <person name="Pitluck S."/>
            <person name="Bruce D."/>
            <person name="Chain P."/>
            <person name="Malfatti S."/>
            <person name="Shin M."/>
            <person name="Vergez L."/>
            <person name="Schmutz J."/>
            <person name="Larimer F."/>
            <person name="Land M."/>
            <person name="Hauser L."/>
            <person name="Kyrpides N."/>
            <person name="Kim E."/>
            <person name="Parke J."/>
            <person name="Coenye T."/>
            <person name="Konstantinidis K."/>
            <person name="Ramette A."/>
            <person name="Tiedje J."/>
            <person name="Richardson P."/>
        </authorList>
    </citation>
    <scope>NUCLEOTIDE SEQUENCE</scope>
    <source>
        <strain evidence="1">AMMD</strain>
    </source>
</reference>
<name>Q0B558_BURCM</name>
<dbReference type="Proteomes" id="UP000000662">
    <property type="component" value="Chromosome 2"/>
</dbReference>